<accession>A0A6J1RI06</accession>
<dbReference type="InterPro" id="IPR001005">
    <property type="entry name" value="SANT/Myb"/>
</dbReference>
<feature type="compositionally biased region" description="Basic and acidic residues" evidence="1">
    <location>
        <begin position="264"/>
        <end position="282"/>
    </location>
</feature>
<dbReference type="SMART" id="SM00595">
    <property type="entry name" value="MADF"/>
    <property type="match status" value="1"/>
</dbReference>
<dbReference type="GO" id="GO:0005667">
    <property type="term" value="C:transcription regulator complex"/>
    <property type="evidence" value="ECO:0007669"/>
    <property type="project" value="TreeGrafter"/>
</dbReference>
<dbReference type="PROSITE" id="PS50090">
    <property type="entry name" value="MYB_LIKE"/>
    <property type="match status" value="1"/>
</dbReference>
<keyword evidence="4" id="KW-1185">Reference proteome</keyword>
<dbReference type="Pfam" id="PF02944">
    <property type="entry name" value="BESS"/>
    <property type="match status" value="1"/>
</dbReference>
<protein>
    <submittedName>
        <fullName evidence="5">Uncharacterized protein LOC112468842</fullName>
    </submittedName>
</protein>
<name>A0A6J1RI06_9HYME</name>
<feature type="domain" description="MADF" evidence="3">
    <location>
        <begin position="5"/>
        <end position="95"/>
    </location>
</feature>
<dbReference type="GO" id="GO:0006357">
    <property type="term" value="P:regulation of transcription by RNA polymerase II"/>
    <property type="evidence" value="ECO:0007669"/>
    <property type="project" value="TreeGrafter"/>
</dbReference>
<feature type="compositionally biased region" description="Basic and acidic residues" evidence="1">
    <location>
        <begin position="100"/>
        <end position="109"/>
    </location>
</feature>
<dbReference type="PANTHER" id="PTHR12243">
    <property type="entry name" value="MADF DOMAIN TRANSCRIPTION FACTOR"/>
    <property type="match status" value="1"/>
</dbReference>
<dbReference type="GeneID" id="112468842"/>
<dbReference type="GO" id="GO:0005634">
    <property type="term" value="C:nucleus"/>
    <property type="evidence" value="ECO:0007669"/>
    <property type="project" value="TreeGrafter"/>
</dbReference>
<proteinExistence type="predicted"/>
<dbReference type="InterPro" id="IPR006578">
    <property type="entry name" value="MADF-dom"/>
</dbReference>
<reference evidence="5" key="1">
    <citation type="submission" date="2025-08" db="UniProtKB">
        <authorList>
            <consortium name="RefSeq"/>
        </authorList>
    </citation>
    <scope>IDENTIFICATION</scope>
    <source>
        <tissue evidence="5">Whole body</tissue>
    </source>
</reference>
<evidence type="ECO:0000313" key="5">
    <source>
        <dbReference type="RefSeq" id="XP_024893973.1"/>
    </source>
</evidence>
<dbReference type="Pfam" id="PF10545">
    <property type="entry name" value="MADF_DNA_bdg"/>
    <property type="match status" value="1"/>
</dbReference>
<feature type="compositionally biased region" description="Basic and acidic residues" evidence="1">
    <location>
        <begin position="118"/>
        <end position="129"/>
    </location>
</feature>
<feature type="region of interest" description="Disordered" evidence="1">
    <location>
        <begin position="264"/>
        <end position="314"/>
    </location>
</feature>
<dbReference type="AlphaFoldDB" id="A0A6J1RI06"/>
<dbReference type="InterPro" id="IPR004210">
    <property type="entry name" value="BESS_motif"/>
</dbReference>
<dbReference type="RefSeq" id="XP_024893973.1">
    <property type="nucleotide sequence ID" value="XM_025038205.1"/>
</dbReference>
<dbReference type="OrthoDB" id="10262320at2759"/>
<feature type="domain" description="Myb-like" evidence="2">
    <location>
        <begin position="1"/>
        <end position="56"/>
    </location>
</feature>
<dbReference type="GO" id="GO:0003677">
    <property type="term" value="F:DNA binding"/>
    <property type="evidence" value="ECO:0007669"/>
    <property type="project" value="InterPro"/>
</dbReference>
<gene>
    <name evidence="5" type="primary">LOC112468842</name>
</gene>
<feature type="compositionally biased region" description="Low complexity" evidence="1">
    <location>
        <begin position="290"/>
        <end position="304"/>
    </location>
</feature>
<dbReference type="Proteomes" id="UP000504618">
    <property type="component" value="Unplaced"/>
</dbReference>
<feature type="region of interest" description="Disordered" evidence="1">
    <location>
        <begin position="100"/>
        <end position="170"/>
    </location>
</feature>
<sequence>MDDEMLIECVRKHAELYDVSEKRYIDGIHKQRVWKEISQCLGHSAITCKTRWNNIRDNYRKSLKKRVTRSGLTGQPRNMRYKYENQLTFLLPFIRERDPNHSDSIRESDEVPAAEETPPMKRDDIRDLQTKPAANPEVTEDETNIRSHGEEPTARNEEPRQEVEDDSGLVIPRIELTTSNYSAKSNDLKLQAASSQSHSVDAFLASIAPTLKSLSPYYLNITKTKIFAIVQDVEITQILNREMRQELRDKWQDRQGRQEWEMELERRDWERQLERRHSERDQAKKKRATSSPNESSASSSSPKHVSPPPYDFVL</sequence>
<dbReference type="InterPro" id="IPR039353">
    <property type="entry name" value="TF_Adf1"/>
</dbReference>
<organism evidence="4 5">
    <name type="scientific">Temnothorax curvispinosus</name>
    <dbReference type="NCBI Taxonomy" id="300111"/>
    <lineage>
        <taxon>Eukaryota</taxon>
        <taxon>Metazoa</taxon>
        <taxon>Ecdysozoa</taxon>
        <taxon>Arthropoda</taxon>
        <taxon>Hexapoda</taxon>
        <taxon>Insecta</taxon>
        <taxon>Pterygota</taxon>
        <taxon>Neoptera</taxon>
        <taxon>Endopterygota</taxon>
        <taxon>Hymenoptera</taxon>
        <taxon>Apocrita</taxon>
        <taxon>Aculeata</taxon>
        <taxon>Formicoidea</taxon>
        <taxon>Formicidae</taxon>
        <taxon>Myrmicinae</taxon>
        <taxon>Temnothorax</taxon>
    </lineage>
</organism>
<evidence type="ECO:0000259" key="2">
    <source>
        <dbReference type="PROSITE" id="PS50090"/>
    </source>
</evidence>
<feature type="compositionally biased region" description="Basic and acidic residues" evidence="1">
    <location>
        <begin position="143"/>
        <end position="162"/>
    </location>
</feature>
<dbReference type="PANTHER" id="PTHR12243:SF67">
    <property type="entry name" value="COREPRESSOR OF PANGOLIN, ISOFORM A-RELATED"/>
    <property type="match status" value="1"/>
</dbReference>
<evidence type="ECO:0000313" key="4">
    <source>
        <dbReference type="Proteomes" id="UP000504618"/>
    </source>
</evidence>
<evidence type="ECO:0000259" key="3">
    <source>
        <dbReference type="PROSITE" id="PS51029"/>
    </source>
</evidence>
<feature type="compositionally biased region" description="Pro residues" evidence="1">
    <location>
        <begin position="305"/>
        <end position="314"/>
    </location>
</feature>
<dbReference type="Gene3D" id="1.10.10.60">
    <property type="entry name" value="Homeodomain-like"/>
    <property type="match status" value="1"/>
</dbReference>
<evidence type="ECO:0000256" key="1">
    <source>
        <dbReference type="SAM" id="MobiDB-lite"/>
    </source>
</evidence>
<dbReference type="PROSITE" id="PS51029">
    <property type="entry name" value="MADF"/>
    <property type="match status" value="1"/>
</dbReference>